<evidence type="ECO:0000256" key="6">
    <source>
        <dbReference type="ARBA" id="ARBA00023163"/>
    </source>
</evidence>
<dbReference type="AlphaFoldDB" id="A0A914HNM5"/>
<accession>A0A914HNM5</accession>
<comment type="subcellular location">
    <subcellularLocation>
        <location evidence="1">Nucleus</location>
    </subcellularLocation>
</comment>
<dbReference type="InterPro" id="IPR044736">
    <property type="entry name" value="Gid1/RanBPM/SPLA_SPRY"/>
</dbReference>
<keyword evidence="4" id="KW-0862">Zinc</keyword>
<protein>
    <submittedName>
        <fullName evidence="11">B30.2/SPRY domain-containing protein</fullName>
    </submittedName>
</protein>
<dbReference type="SUPFAM" id="SSF49899">
    <property type="entry name" value="Concanavalin A-like lectins/glucanases"/>
    <property type="match status" value="1"/>
</dbReference>
<dbReference type="SMART" id="SM00449">
    <property type="entry name" value="SPRY"/>
    <property type="match status" value="1"/>
</dbReference>
<dbReference type="SUPFAM" id="SSF53098">
    <property type="entry name" value="Ribonuclease H-like"/>
    <property type="match status" value="1"/>
</dbReference>
<keyword evidence="8" id="KW-0175">Coiled coil</keyword>
<dbReference type="InterPro" id="IPR003877">
    <property type="entry name" value="SPRY_dom"/>
</dbReference>
<dbReference type="InterPro" id="IPR001870">
    <property type="entry name" value="B30.2/SPRY"/>
</dbReference>
<dbReference type="CDD" id="cd12885">
    <property type="entry name" value="SPRY_RanBP_like"/>
    <property type="match status" value="1"/>
</dbReference>
<dbReference type="Gene3D" id="2.60.120.920">
    <property type="match status" value="1"/>
</dbReference>
<name>A0A914HNM5_GLORO</name>
<dbReference type="GO" id="GO:0008270">
    <property type="term" value="F:zinc ion binding"/>
    <property type="evidence" value="ECO:0007669"/>
    <property type="project" value="UniProtKB-KW"/>
</dbReference>
<evidence type="ECO:0000259" key="9">
    <source>
        <dbReference type="PROSITE" id="PS50188"/>
    </source>
</evidence>
<dbReference type="GO" id="GO:0003677">
    <property type="term" value="F:DNA binding"/>
    <property type="evidence" value="ECO:0007669"/>
    <property type="project" value="InterPro"/>
</dbReference>
<keyword evidence="7" id="KW-0539">Nucleus</keyword>
<dbReference type="WBParaSite" id="Gr19_v10_g2965.t1">
    <property type="protein sequence ID" value="Gr19_v10_g2965.t1"/>
    <property type="gene ID" value="Gr19_v10_g2965"/>
</dbReference>
<feature type="domain" description="B30.2/SPRY" evidence="9">
    <location>
        <begin position="639"/>
        <end position="843"/>
    </location>
</feature>
<keyword evidence="10" id="KW-1185">Reference proteome</keyword>
<dbReference type="PANTHER" id="PTHR46481:SF10">
    <property type="entry name" value="ZINC FINGER BED DOMAIN-CONTAINING PROTEIN 39"/>
    <property type="match status" value="1"/>
</dbReference>
<reference evidence="11" key="1">
    <citation type="submission" date="2022-11" db="UniProtKB">
        <authorList>
            <consortium name="WormBaseParasite"/>
        </authorList>
    </citation>
    <scope>IDENTIFICATION</scope>
</reference>
<dbReference type="Proteomes" id="UP000887572">
    <property type="component" value="Unplaced"/>
</dbReference>
<keyword evidence="6" id="KW-0804">Transcription</keyword>
<dbReference type="Pfam" id="PF00622">
    <property type="entry name" value="SPRY"/>
    <property type="match status" value="1"/>
</dbReference>
<evidence type="ECO:0000256" key="2">
    <source>
        <dbReference type="ARBA" id="ARBA00022723"/>
    </source>
</evidence>
<dbReference type="Pfam" id="PF02892">
    <property type="entry name" value="zf-BED"/>
    <property type="match status" value="1"/>
</dbReference>
<evidence type="ECO:0000256" key="3">
    <source>
        <dbReference type="ARBA" id="ARBA00022771"/>
    </source>
</evidence>
<dbReference type="PANTHER" id="PTHR46481">
    <property type="entry name" value="ZINC FINGER BED DOMAIN-CONTAINING PROTEIN 4"/>
    <property type="match status" value="1"/>
</dbReference>
<dbReference type="InterPro" id="IPR003656">
    <property type="entry name" value="Znf_BED"/>
</dbReference>
<dbReference type="PROSITE" id="PS50188">
    <property type="entry name" value="B302_SPRY"/>
    <property type="match status" value="1"/>
</dbReference>
<evidence type="ECO:0000256" key="8">
    <source>
        <dbReference type="SAM" id="Coils"/>
    </source>
</evidence>
<keyword evidence="5" id="KW-0805">Transcription regulation</keyword>
<proteinExistence type="predicted"/>
<dbReference type="SMART" id="SM00614">
    <property type="entry name" value="ZnF_BED"/>
    <property type="match status" value="1"/>
</dbReference>
<evidence type="ECO:0000256" key="4">
    <source>
        <dbReference type="ARBA" id="ARBA00022833"/>
    </source>
</evidence>
<sequence>MALSNDIENETEEQYDEVFLDETENNNPKLDLCEPATSLLRYFQFQKGDAKTKCRMCGRQIARKDGNTSGMVRHLKLHSKTYKDFCAAKASKTVQKKKTSSEESSSQKSMKQMNLDFRAHEKWPTTHQKSQKIDDLILRFICLSAEPIQLTEKNGFSEIFDEICPSYRLKSREFMTKLLEEKYSEKFELLKKTIDAAPFISFTTDLWTNKKKKKNFLSLTAHYIDEGFERKWKVLSTEPMNEAHTGQNIRQCISEILKQFEIDLNRVHVILRDAASSMISATDELNVENFDCFCHKLNLALSDGLEHRTKSVPEIKKEIQMCRELVGFYNRSKNFQNVLRRQQDLIDAPKTGLIQDVITRWNSTLYMVDRIIQQQRALIAKKLSAVLAPFDKFTKQLSNRDESISSVLPIYRCLLTMLNEKCTDSDPMKLFKKIVVNGLKTRMAKYECKRFLVIATLIDPRYKNHPNIFSLEDRFQNKVLLKTEVELFINPSRRFSDSDSNNGPVIQHSDNPMANFLFTDPEFSGAILSQNDSTENEIGQEIDSFFKTSTIASDTNPLEFWRHNTTYPHIKQIVPKFLCPPPGSPYWLVGATCSKQMPFEMPTILTLPGRRRAPPANAVVASGEEHRKQLTELETLRAQMAKLEELHKIQKQREAQMLLRMDKLGAAFLVLTTQNRWDVDALTPVGPKRLIVKCRDGCSRPYDGGSVFAERPIPNKNIGIFYFELKIVEAEEGTCHYFGLATNQMPLNSIVGTEKGTYAYGDRGAFLCQGVETYADKTFGAGDVVGCGLNLATRRIIFTLNGERLDTAHLFVDSADDLSNLFPCVTLYRPGAKIEANFGPKFKFNIVDGI</sequence>
<evidence type="ECO:0000313" key="11">
    <source>
        <dbReference type="WBParaSite" id="Gr19_v10_g2965.t1"/>
    </source>
</evidence>
<dbReference type="InterPro" id="IPR013320">
    <property type="entry name" value="ConA-like_dom_sf"/>
</dbReference>
<evidence type="ECO:0000256" key="5">
    <source>
        <dbReference type="ARBA" id="ARBA00023015"/>
    </source>
</evidence>
<dbReference type="InterPro" id="IPR052035">
    <property type="entry name" value="ZnF_BED_domain_contain"/>
</dbReference>
<dbReference type="InterPro" id="IPR012337">
    <property type="entry name" value="RNaseH-like_sf"/>
</dbReference>
<keyword evidence="2" id="KW-0479">Metal-binding</keyword>
<dbReference type="InterPro" id="IPR043136">
    <property type="entry name" value="B30.2/SPRY_sf"/>
</dbReference>
<evidence type="ECO:0000256" key="7">
    <source>
        <dbReference type="ARBA" id="ARBA00023242"/>
    </source>
</evidence>
<keyword evidence="3" id="KW-0863">Zinc-finger</keyword>
<dbReference type="GO" id="GO:0005634">
    <property type="term" value="C:nucleus"/>
    <property type="evidence" value="ECO:0007669"/>
    <property type="project" value="UniProtKB-SubCell"/>
</dbReference>
<evidence type="ECO:0000256" key="1">
    <source>
        <dbReference type="ARBA" id="ARBA00004123"/>
    </source>
</evidence>
<feature type="coiled-coil region" evidence="8">
    <location>
        <begin position="626"/>
        <end position="653"/>
    </location>
</feature>
<evidence type="ECO:0000313" key="10">
    <source>
        <dbReference type="Proteomes" id="UP000887572"/>
    </source>
</evidence>
<organism evidence="10 11">
    <name type="scientific">Globodera rostochiensis</name>
    <name type="common">Golden nematode worm</name>
    <name type="synonym">Heterodera rostochiensis</name>
    <dbReference type="NCBI Taxonomy" id="31243"/>
    <lineage>
        <taxon>Eukaryota</taxon>
        <taxon>Metazoa</taxon>
        <taxon>Ecdysozoa</taxon>
        <taxon>Nematoda</taxon>
        <taxon>Chromadorea</taxon>
        <taxon>Rhabditida</taxon>
        <taxon>Tylenchina</taxon>
        <taxon>Tylenchomorpha</taxon>
        <taxon>Tylenchoidea</taxon>
        <taxon>Heteroderidae</taxon>
        <taxon>Heteroderinae</taxon>
        <taxon>Globodera</taxon>
    </lineage>
</organism>